<comment type="similarity">
    <text evidence="1 7 8">Belongs to the glycosyl hydrolase 9 (cellulase E) family.</text>
</comment>
<dbReference type="Pfam" id="PF02927">
    <property type="entry name" value="CelD_N"/>
    <property type="match status" value="1"/>
</dbReference>
<dbReference type="Gene3D" id="1.50.10.10">
    <property type="match status" value="1"/>
</dbReference>
<dbReference type="EMBL" id="CP060632">
    <property type="protein sequence ID" value="QNL99669.1"/>
    <property type="molecule type" value="Genomic_DNA"/>
</dbReference>
<evidence type="ECO:0000256" key="7">
    <source>
        <dbReference type="PROSITE-ProRule" id="PRU10060"/>
    </source>
</evidence>
<feature type="chain" id="PRO_5039759031" description="Endoglucanase" evidence="8">
    <location>
        <begin position="23"/>
        <end position="765"/>
    </location>
</feature>
<reference evidence="12 13" key="1">
    <citation type="submission" date="2020-08" db="EMBL/GenBank/DDBJ databases">
        <authorList>
            <person name="Liu C."/>
            <person name="Sun Q."/>
        </authorList>
    </citation>
    <scope>NUCLEOTIDE SEQUENCE [LARGE SCALE GENOMIC DNA]</scope>
    <source>
        <strain evidence="12 13">NSJ-4</strain>
    </source>
</reference>
<feature type="domain" description="CBM-cenC" evidence="10">
    <location>
        <begin position="81"/>
        <end position="200"/>
    </location>
</feature>
<keyword evidence="6 7" id="KW-0624">Polysaccharide degradation</keyword>
<dbReference type="PROSITE" id="PS00698">
    <property type="entry name" value="GH9_3"/>
    <property type="match status" value="1"/>
</dbReference>
<dbReference type="InterPro" id="IPR008979">
    <property type="entry name" value="Galactose-bd-like_sf"/>
</dbReference>
<dbReference type="AlphaFoldDB" id="A0A7G9FM88"/>
<dbReference type="Gene3D" id="2.60.120.260">
    <property type="entry name" value="Galactose-binding domain-like"/>
    <property type="match status" value="1"/>
</dbReference>
<dbReference type="PROSITE" id="PS51257">
    <property type="entry name" value="PROKAR_LIPOPROTEIN"/>
    <property type="match status" value="1"/>
</dbReference>
<dbReference type="Proteomes" id="UP000515819">
    <property type="component" value="Chromosome"/>
</dbReference>
<comment type="catalytic activity">
    <reaction evidence="8">
        <text>Endohydrolysis of (1-&gt;4)-beta-D-glucosidic linkages in cellulose, lichenin and cereal beta-D-glucans.</text>
        <dbReference type="EC" id="3.2.1.4"/>
    </reaction>
</comment>
<feature type="domain" description="Glycoside hydrolase family 9" evidence="9">
    <location>
        <begin position="328"/>
        <end position="761"/>
    </location>
</feature>
<evidence type="ECO:0000256" key="1">
    <source>
        <dbReference type="ARBA" id="ARBA00007072"/>
    </source>
</evidence>
<dbReference type="InterPro" id="IPR001701">
    <property type="entry name" value="Glyco_hydro_9"/>
</dbReference>
<keyword evidence="8" id="KW-0732">Signal</keyword>
<evidence type="ECO:0000256" key="3">
    <source>
        <dbReference type="ARBA" id="ARBA00023001"/>
    </source>
</evidence>
<dbReference type="SUPFAM" id="SSF48208">
    <property type="entry name" value="Six-hairpin glycosidases"/>
    <property type="match status" value="1"/>
</dbReference>
<evidence type="ECO:0000313" key="12">
    <source>
        <dbReference type="EMBL" id="QNL99669.1"/>
    </source>
</evidence>
<dbReference type="Gene3D" id="2.60.40.10">
    <property type="entry name" value="Immunoglobulins"/>
    <property type="match status" value="1"/>
</dbReference>
<evidence type="ECO:0000259" key="11">
    <source>
        <dbReference type="Pfam" id="PF02927"/>
    </source>
</evidence>
<dbReference type="RefSeq" id="WP_249321299.1">
    <property type="nucleotide sequence ID" value="NZ_CP060632.1"/>
</dbReference>
<dbReference type="KEGG" id="wcp:H9Q76_13335"/>
<feature type="signal peptide" evidence="8">
    <location>
        <begin position="1"/>
        <end position="22"/>
    </location>
</feature>
<keyword evidence="5 7" id="KW-0326">Glycosidase</keyword>
<protein>
    <recommendedName>
        <fullName evidence="8">Endoglucanase</fullName>
        <ecNumber evidence="8">3.2.1.4</ecNumber>
    </recommendedName>
</protein>
<dbReference type="PANTHER" id="PTHR22298">
    <property type="entry name" value="ENDO-1,4-BETA-GLUCANASE"/>
    <property type="match status" value="1"/>
</dbReference>
<dbReference type="SUPFAM" id="SSF49785">
    <property type="entry name" value="Galactose-binding domain-like"/>
    <property type="match status" value="1"/>
</dbReference>
<dbReference type="InterPro" id="IPR014756">
    <property type="entry name" value="Ig_E-set"/>
</dbReference>
<dbReference type="EC" id="3.2.1.4" evidence="8"/>
<evidence type="ECO:0000313" key="13">
    <source>
        <dbReference type="Proteomes" id="UP000515819"/>
    </source>
</evidence>
<sequence length="765" mass="83200">MRKFRKTAAVVAAAALALSLCACGGKTDKATTEQISGGGATVTDATASTIEDDGDWTTTEQEVVEDDRFTTVEGADAIGVTFDDGTDGFTSYINNGNFTMSAENGELVCDITKSGPLEHSCQIYYDGFTMAKGCVYTMSFDVRSDIERVIQWRVQINGGDYHAYASDFITVGPETQTITKEFTMEENSDPAPRFVVNMGTQEGQTEVTEAHKIYFDNISLFVTDGSNAEKIVGAPQPIQVKVNQIGYKPDDTKTVIVTSKDDEKFKIVDAKTDETMFVGAYGELSYDKSAESNVRHGDFTEFKTPGTYKIISSPSGASYEFSIGDDLYDDVYKDVVLMLYKQRCGTEVTKDIAGDFAHEACHMQEATVYGDTSGTKIDVSGGWHDAGDYGRYVVSGAKTVQDLFLAYEDYGQTADDLGIPESGNKTPDLLDEAKYELDWMLKMQDAASGGVYHKVTALVFPETVLAVDETDDMVLAPISYAATADFAAVMAKASVLYAEYDADFAKSCLDAATNAYAFLETNPDMKGYENPEDLVTGAYDDTHLADETLWASAEMYIATKDAKYLTATKTALDSNYLTGFGWADIGSYALYDLAKTEGVDADVAKTAKEKLLADADETLSKAESEGFFTGMGVTYPWGSNMTITNKGMELLAAANLTGDAKYTEYAQKMRDYIFGVNPTGYCYVTGYGSLTPNATHHRPSQVLKETMPGMLVGGANNNLNDPYANAVLYGIAPGRAYVDNEQCYSCNEVTIYWNSPLIYLLTGLN</sequence>
<evidence type="ECO:0000256" key="8">
    <source>
        <dbReference type="RuleBase" id="RU361166"/>
    </source>
</evidence>
<dbReference type="InterPro" id="IPR003305">
    <property type="entry name" value="CenC_carb-bd"/>
</dbReference>
<keyword evidence="3 8" id="KW-0136">Cellulose degradation</keyword>
<keyword evidence="2 7" id="KW-0378">Hydrolase</keyword>
<evidence type="ECO:0000259" key="9">
    <source>
        <dbReference type="Pfam" id="PF00759"/>
    </source>
</evidence>
<feature type="domain" description="Cellulase Ig-like" evidence="11">
    <location>
        <begin position="239"/>
        <end position="310"/>
    </location>
</feature>
<proteinExistence type="inferred from homology"/>
<gene>
    <name evidence="12" type="ORF">H9Q76_13335</name>
</gene>
<evidence type="ECO:0000256" key="6">
    <source>
        <dbReference type="ARBA" id="ARBA00023326"/>
    </source>
</evidence>
<evidence type="ECO:0000259" key="10">
    <source>
        <dbReference type="Pfam" id="PF02018"/>
    </source>
</evidence>
<dbReference type="Pfam" id="PF00759">
    <property type="entry name" value="Glyco_hydro_9"/>
    <property type="match status" value="1"/>
</dbReference>
<evidence type="ECO:0000256" key="2">
    <source>
        <dbReference type="ARBA" id="ARBA00022801"/>
    </source>
</evidence>
<dbReference type="GO" id="GO:0030245">
    <property type="term" value="P:cellulose catabolic process"/>
    <property type="evidence" value="ECO:0007669"/>
    <property type="project" value="UniProtKB-KW"/>
</dbReference>
<dbReference type="InterPro" id="IPR008928">
    <property type="entry name" value="6-hairpin_glycosidase_sf"/>
</dbReference>
<dbReference type="InterPro" id="IPR012341">
    <property type="entry name" value="6hp_glycosidase-like_sf"/>
</dbReference>
<name>A0A7G9FM88_9FIRM</name>
<dbReference type="CDD" id="cd02850">
    <property type="entry name" value="E_set_Cellulase_N"/>
    <property type="match status" value="1"/>
</dbReference>
<organism evidence="12 13">
    <name type="scientific">Wujia chipingensis</name>
    <dbReference type="NCBI Taxonomy" id="2763670"/>
    <lineage>
        <taxon>Bacteria</taxon>
        <taxon>Bacillati</taxon>
        <taxon>Bacillota</taxon>
        <taxon>Clostridia</taxon>
        <taxon>Lachnospirales</taxon>
        <taxon>Lachnospiraceae</taxon>
        <taxon>Wujia</taxon>
    </lineage>
</organism>
<dbReference type="Pfam" id="PF02018">
    <property type="entry name" value="CBM_4_9"/>
    <property type="match status" value="1"/>
</dbReference>
<keyword evidence="4 7" id="KW-0119">Carbohydrate metabolism</keyword>
<dbReference type="InterPro" id="IPR013783">
    <property type="entry name" value="Ig-like_fold"/>
</dbReference>
<evidence type="ECO:0000256" key="5">
    <source>
        <dbReference type="ARBA" id="ARBA00023295"/>
    </source>
</evidence>
<dbReference type="SUPFAM" id="SSF81296">
    <property type="entry name" value="E set domains"/>
    <property type="match status" value="1"/>
</dbReference>
<dbReference type="InterPro" id="IPR033126">
    <property type="entry name" value="Glyco_hydro_9_Asp/Glu_AS"/>
</dbReference>
<evidence type="ECO:0000256" key="4">
    <source>
        <dbReference type="ARBA" id="ARBA00023277"/>
    </source>
</evidence>
<dbReference type="GO" id="GO:0008810">
    <property type="term" value="F:cellulase activity"/>
    <property type="evidence" value="ECO:0007669"/>
    <property type="project" value="UniProtKB-EC"/>
</dbReference>
<dbReference type="InterPro" id="IPR004197">
    <property type="entry name" value="Cellulase_Ig-like"/>
</dbReference>
<feature type="active site" evidence="7">
    <location>
        <position position="739"/>
    </location>
</feature>
<feature type="active site" evidence="7">
    <location>
        <position position="748"/>
    </location>
</feature>
<keyword evidence="13" id="KW-1185">Reference proteome</keyword>
<accession>A0A7G9FM88</accession>